<gene>
    <name evidence="7" type="ORF">SAMN02927923_04386</name>
</gene>
<organism evidence="7 8">
    <name type="scientific">Microvirga guangxiensis</name>
    <dbReference type="NCBI Taxonomy" id="549386"/>
    <lineage>
        <taxon>Bacteria</taxon>
        <taxon>Pseudomonadati</taxon>
        <taxon>Pseudomonadota</taxon>
        <taxon>Alphaproteobacteria</taxon>
        <taxon>Hyphomicrobiales</taxon>
        <taxon>Methylobacteriaceae</taxon>
        <taxon>Microvirga</taxon>
    </lineage>
</organism>
<dbReference type="Proteomes" id="UP000199569">
    <property type="component" value="Unassembled WGS sequence"/>
</dbReference>
<dbReference type="InterPro" id="IPR000709">
    <property type="entry name" value="Leu_Ile_Val-bd"/>
</dbReference>
<keyword evidence="3 5" id="KW-0732">Signal</keyword>
<evidence type="ECO:0000259" key="6">
    <source>
        <dbReference type="Pfam" id="PF13458"/>
    </source>
</evidence>
<protein>
    <submittedName>
        <fullName evidence="7">Branched-chain amino acid transport system substrate-binding protein</fullName>
    </submittedName>
</protein>
<dbReference type="PANTHER" id="PTHR47151:SF2">
    <property type="entry name" value="AMINO ACID BINDING PROTEIN"/>
    <property type="match status" value="1"/>
</dbReference>
<evidence type="ECO:0000313" key="8">
    <source>
        <dbReference type="Proteomes" id="UP000199569"/>
    </source>
</evidence>
<dbReference type="STRING" id="549386.SAMN02927923_04386"/>
<dbReference type="Gene3D" id="3.40.50.2300">
    <property type="match status" value="2"/>
</dbReference>
<dbReference type="Pfam" id="PF13458">
    <property type="entry name" value="Peripla_BP_6"/>
    <property type="match status" value="1"/>
</dbReference>
<dbReference type="GO" id="GO:0006865">
    <property type="term" value="P:amino acid transport"/>
    <property type="evidence" value="ECO:0007669"/>
    <property type="project" value="UniProtKB-KW"/>
</dbReference>
<dbReference type="PRINTS" id="PR00337">
    <property type="entry name" value="LEUILEVALBP"/>
</dbReference>
<dbReference type="SUPFAM" id="SSF53822">
    <property type="entry name" value="Periplasmic binding protein-like I"/>
    <property type="match status" value="1"/>
</dbReference>
<dbReference type="InterPro" id="IPR028081">
    <property type="entry name" value="Leu-bd"/>
</dbReference>
<dbReference type="AlphaFoldDB" id="A0A1G5LKR9"/>
<dbReference type="CDD" id="cd06342">
    <property type="entry name" value="PBP1_ABC_LIVBP-like"/>
    <property type="match status" value="1"/>
</dbReference>
<name>A0A1G5LKR9_9HYPH</name>
<evidence type="ECO:0000313" key="7">
    <source>
        <dbReference type="EMBL" id="SCZ12820.1"/>
    </source>
</evidence>
<feature type="domain" description="Leucine-binding protein" evidence="6">
    <location>
        <begin position="26"/>
        <end position="350"/>
    </location>
</feature>
<comment type="similarity">
    <text evidence="1">Belongs to the leucine-binding protein family.</text>
</comment>
<feature type="signal peptide" evidence="5">
    <location>
        <begin position="1"/>
        <end position="23"/>
    </location>
</feature>
<sequence>MSARLLGSLPVLSLLAATGIAHAQDITIAVAGPMTGPVASIGEQIRRGAELAAEAINKNGGVNGKMIIISVQDDACDPKQAVAIANRILSAGIKFVDGHACSGSSIPAAEIYGESNILMISPASSAPKLTDDAAKNGYTTILRLYGRDDAQGRFIGPWIKEKYGTKKIAILHDKSAYGKGLADVVKEDLNKAGVNEVFYEGINAGEKDYTAVVNRLKSAGVEFLYFGGYHTEAGLIKRQAADQNYQFQLMMGDSLATPEFWSVAGPAGEGTLFTFPPDARDNVAAKAAMEQFQRINFVPEGFTLFSYAVVQTIAGGIAKASSTDPVAIAKALRSASVDTVIGAVSFDEKGDVKNPRYDINVWRDGKYSKLTQ</sequence>
<accession>A0A1G5LKR9</accession>
<evidence type="ECO:0000256" key="1">
    <source>
        <dbReference type="ARBA" id="ARBA00010062"/>
    </source>
</evidence>
<dbReference type="OrthoDB" id="9768386at2"/>
<keyword evidence="8" id="KW-1185">Reference proteome</keyword>
<evidence type="ECO:0000256" key="5">
    <source>
        <dbReference type="SAM" id="SignalP"/>
    </source>
</evidence>
<evidence type="ECO:0000256" key="3">
    <source>
        <dbReference type="ARBA" id="ARBA00022729"/>
    </source>
</evidence>
<dbReference type="PANTHER" id="PTHR47151">
    <property type="entry name" value="LEU/ILE/VAL-BINDING ABC TRANSPORTER SUBUNIT"/>
    <property type="match status" value="1"/>
</dbReference>
<evidence type="ECO:0000256" key="2">
    <source>
        <dbReference type="ARBA" id="ARBA00022448"/>
    </source>
</evidence>
<dbReference type="InterPro" id="IPR028082">
    <property type="entry name" value="Peripla_BP_I"/>
</dbReference>
<evidence type="ECO:0000256" key="4">
    <source>
        <dbReference type="ARBA" id="ARBA00022970"/>
    </source>
</evidence>
<feature type="chain" id="PRO_5011757909" evidence="5">
    <location>
        <begin position="24"/>
        <end position="372"/>
    </location>
</feature>
<reference evidence="7 8" key="1">
    <citation type="submission" date="2016-10" db="EMBL/GenBank/DDBJ databases">
        <authorList>
            <person name="de Groot N.N."/>
        </authorList>
    </citation>
    <scope>NUCLEOTIDE SEQUENCE [LARGE SCALE GENOMIC DNA]</scope>
    <source>
        <strain evidence="7 8">CGMCC 1.7666</strain>
    </source>
</reference>
<proteinExistence type="inferred from homology"/>
<keyword evidence="2" id="KW-0813">Transport</keyword>
<dbReference type="RefSeq" id="WP_091139497.1">
    <property type="nucleotide sequence ID" value="NZ_FMVJ01000019.1"/>
</dbReference>
<keyword evidence="4" id="KW-0029">Amino-acid transport</keyword>
<dbReference type="EMBL" id="FMVJ01000019">
    <property type="protein sequence ID" value="SCZ12820.1"/>
    <property type="molecule type" value="Genomic_DNA"/>
</dbReference>